<keyword evidence="4 13" id="KW-0285">Flavoprotein</keyword>
<keyword evidence="7 15" id="KW-1133">Transmembrane helix</keyword>
<feature type="transmembrane region" description="Helical" evidence="15">
    <location>
        <begin position="20"/>
        <end position="36"/>
    </location>
</feature>
<feature type="binding site" evidence="13">
    <location>
        <position position="128"/>
    </location>
    <ligand>
        <name>FAD</name>
        <dbReference type="ChEBI" id="CHEBI:57692"/>
    </ligand>
</feature>
<evidence type="ECO:0000256" key="9">
    <source>
        <dbReference type="ARBA" id="ARBA00023027"/>
    </source>
</evidence>
<evidence type="ECO:0000313" key="18">
    <source>
        <dbReference type="Proteomes" id="UP001210925"/>
    </source>
</evidence>
<feature type="binding site" evidence="13">
    <location>
        <position position="177"/>
    </location>
    <ligand>
        <name>FAD</name>
        <dbReference type="ChEBI" id="CHEBI:57692"/>
    </ligand>
</feature>
<organism evidence="17 18">
    <name type="scientific">Boothiomyces macroporosus</name>
    <dbReference type="NCBI Taxonomy" id="261099"/>
    <lineage>
        <taxon>Eukaryota</taxon>
        <taxon>Fungi</taxon>
        <taxon>Fungi incertae sedis</taxon>
        <taxon>Chytridiomycota</taxon>
        <taxon>Chytridiomycota incertae sedis</taxon>
        <taxon>Chytridiomycetes</taxon>
        <taxon>Rhizophydiales</taxon>
        <taxon>Terramycetaceae</taxon>
        <taxon>Boothiomyces</taxon>
    </lineage>
</organism>
<dbReference type="SUPFAM" id="SSF52343">
    <property type="entry name" value="Ferredoxin reductase-like, C-terminal NADP-linked domain"/>
    <property type="match status" value="1"/>
</dbReference>
<comment type="subcellular location">
    <subcellularLocation>
        <location evidence="2">Mitochondrion outer membrane</location>
        <topology evidence="2">Single-pass membrane protein</topology>
    </subcellularLocation>
</comment>
<dbReference type="PRINTS" id="PR00371">
    <property type="entry name" value="FPNCR"/>
</dbReference>
<evidence type="ECO:0000256" key="15">
    <source>
        <dbReference type="SAM" id="Phobius"/>
    </source>
</evidence>
<feature type="binding site" evidence="13">
    <location>
        <position position="108"/>
    </location>
    <ligand>
        <name>FAD</name>
        <dbReference type="ChEBI" id="CHEBI:57692"/>
    </ligand>
</feature>
<dbReference type="FunFam" id="2.40.30.10:FF:000069">
    <property type="entry name" value="NADH-cytochrome b5 reductase"/>
    <property type="match status" value="1"/>
</dbReference>
<feature type="binding site" evidence="13">
    <location>
        <position position="135"/>
    </location>
    <ligand>
        <name>FAD</name>
        <dbReference type="ChEBI" id="CHEBI:57692"/>
    </ligand>
</feature>
<feature type="domain" description="FAD-binding FR-type" evidence="16">
    <location>
        <begin position="50"/>
        <end position="160"/>
    </location>
</feature>
<evidence type="ECO:0000256" key="10">
    <source>
        <dbReference type="ARBA" id="ARBA00023128"/>
    </source>
</evidence>
<evidence type="ECO:0000256" key="4">
    <source>
        <dbReference type="ARBA" id="ARBA00022630"/>
    </source>
</evidence>
<dbReference type="InterPro" id="IPR017938">
    <property type="entry name" value="Riboflavin_synthase-like_b-brl"/>
</dbReference>
<feature type="binding site" evidence="13">
    <location>
        <position position="134"/>
    </location>
    <ligand>
        <name>FAD</name>
        <dbReference type="ChEBI" id="CHEBI:57692"/>
    </ligand>
</feature>
<keyword evidence="8 14" id="KW-0560">Oxidoreductase</keyword>
<comment type="caution">
    <text evidence="17">The sequence shown here is derived from an EMBL/GenBank/DDBJ whole genome shotgun (WGS) entry which is preliminary data.</text>
</comment>
<dbReference type="InterPro" id="IPR001834">
    <property type="entry name" value="CBR-like"/>
</dbReference>
<dbReference type="InterPro" id="IPR008333">
    <property type="entry name" value="Cbr1-like_FAD-bd_dom"/>
</dbReference>
<dbReference type="InterPro" id="IPR017927">
    <property type="entry name" value="FAD-bd_FR_type"/>
</dbReference>
<sequence>MNSIRRSFTTVATKSSSNTWMFLGAAGLVGGGYYYYSTQKHVVPVPALNKEWQSFTLKEIFPVSPDTKRFRFALPPGTTHLGLPTASCVVTKFQDGVKEDGKPNNVIRPYTPIEDPAQKADYFDLIIKRYPDGKMSNHIFNLKVGDQLEIKGPNPKWDYKANEFKHIGMIAGGTGITPMLQVIQRILSDPTDKTKVDLVFANNTEQDILVKDYLDELAAKRSEQFKVHYVVLKPSKEWKQATGYVNESIIKSTMPEPKAGKVFVCGPPPMVAAISGPKAKDYSQGEAGGLLKKLGYTSEDIFKF</sequence>
<dbReference type="InterPro" id="IPR001709">
    <property type="entry name" value="Flavoprot_Pyr_Nucl_cyt_Rdtase"/>
</dbReference>
<keyword evidence="9 14" id="KW-0520">NAD</keyword>
<evidence type="ECO:0000256" key="6">
    <source>
        <dbReference type="ARBA" id="ARBA00022827"/>
    </source>
</evidence>
<keyword evidence="11 15" id="KW-0472">Membrane</keyword>
<dbReference type="CDD" id="cd06183">
    <property type="entry name" value="cyt_b5_reduct_like"/>
    <property type="match status" value="1"/>
</dbReference>
<feature type="binding site" evidence="13">
    <location>
        <position position="136"/>
    </location>
    <ligand>
        <name>FAD</name>
        <dbReference type="ChEBI" id="CHEBI:57692"/>
    </ligand>
</feature>
<dbReference type="EC" id="1.6.2.2" evidence="14"/>
<dbReference type="InterPro" id="IPR039261">
    <property type="entry name" value="FNR_nucleotide-bd"/>
</dbReference>
<dbReference type="PRINTS" id="PR00406">
    <property type="entry name" value="CYTB5RDTASE"/>
</dbReference>
<gene>
    <name evidence="17" type="primary">MCR1_1</name>
    <name evidence="17" type="ORF">HK103_000663</name>
</gene>
<evidence type="ECO:0000256" key="1">
    <source>
        <dbReference type="ARBA" id="ARBA00001974"/>
    </source>
</evidence>
<protein>
    <recommendedName>
        <fullName evidence="14">NADH-cytochrome b5 reductase</fullName>
        <ecNumber evidence="14">1.6.2.2</ecNumber>
    </recommendedName>
</protein>
<dbReference type="FunFam" id="3.40.50.80:FF:000009">
    <property type="entry name" value="NADH-cytochrome b5 reductase"/>
    <property type="match status" value="1"/>
</dbReference>
<reference evidence="17" key="1">
    <citation type="submission" date="2020-05" db="EMBL/GenBank/DDBJ databases">
        <title>Phylogenomic resolution of chytrid fungi.</title>
        <authorList>
            <person name="Stajich J.E."/>
            <person name="Amses K."/>
            <person name="Simmons R."/>
            <person name="Seto K."/>
            <person name="Myers J."/>
            <person name="Bonds A."/>
            <person name="Quandt C.A."/>
            <person name="Barry K."/>
            <person name="Liu P."/>
            <person name="Grigoriev I."/>
            <person name="Longcore J.E."/>
            <person name="James T.Y."/>
        </authorList>
    </citation>
    <scope>NUCLEOTIDE SEQUENCE</scope>
    <source>
        <strain evidence="17">PLAUS21</strain>
    </source>
</reference>
<evidence type="ECO:0000256" key="11">
    <source>
        <dbReference type="ARBA" id="ARBA00023136"/>
    </source>
</evidence>
<keyword evidence="5 15" id="KW-0812">Transmembrane</keyword>
<evidence type="ECO:0000256" key="2">
    <source>
        <dbReference type="ARBA" id="ARBA00004572"/>
    </source>
</evidence>
<dbReference type="Gene3D" id="3.40.50.80">
    <property type="entry name" value="Nucleotide-binding domain of ferredoxin-NADP reductase (FNR) module"/>
    <property type="match status" value="1"/>
</dbReference>
<evidence type="ECO:0000313" key="17">
    <source>
        <dbReference type="EMBL" id="KAJ3260521.1"/>
    </source>
</evidence>
<dbReference type="AlphaFoldDB" id="A0AAD5Y5X5"/>
<keyword evidence="10" id="KW-0496">Mitochondrion</keyword>
<keyword evidence="18" id="KW-1185">Reference proteome</keyword>
<dbReference type="SUPFAM" id="SSF63380">
    <property type="entry name" value="Riboflavin synthase domain-like"/>
    <property type="match status" value="1"/>
</dbReference>
<evidence type="ECO:0000256" key="13">
    <source>
        <dbReference type="PIRSR" id="PIRSR601834-1"/>
    </source>
</evidence>
<feature type="binding site" evidence="13">
    <location>
        <position position="109"/>
    </location>
    <ligand>
        <name>FAD</name>
        <dbReference type="ChEBI" id="CHEBI:57692"/>
    </ligand>
</feature>
<evidence type="ECO:0000256" key="12">
    <source>
        <dbReference type="ARBA" id="ARBA00047682"/>
    </source>
</evidence>
<evidence type="ECO:0000256" key="5">
    <source>
        <dbReference type="ARBA" id="ARBA00022692"/>
    </source>
</evidence>
<comment type="cofactor">
    <cofactor evidence="1 13 14">
        <name>FAD</name>
        <dbReference type="ChEBI" id="CHEBI:57692"/>
    </cofactor>
</comment>
<comment type="similarity">
    <text evidence="3 14">Belongs to the flavoprotein pyridine nucleotide cytochrome reductase family.</text>
</comment>
<evidence type="ECO:0000256" key="14">
    <source>
        <dbReference type="RuleBase" id="RU361226"/>
    </source>
</evidence>
<dbReference type="Proteomes" id="UP001210925">
    <property type="component" value="Unassembled WGS sequence"/>
</dbReference>
<feature type="binding site" evidence="13">
    <location>
        <position position="110"/>
    </location>
    <ligand>
        <name>FAD</name>
        <dbReference type="ChEBI" id="CHEBI:57692"/>
    </ligand>
</feature>
<dbReference type="GO" id="GO:0090524">
    <property type="term" value="F:cytochrome-b5 reductase activity, acting on NADH"/>
    <property type="evidence" value="ECO:0007669"/>
    <property type="project" value="UniProtKB-EC"/>
</dbReference>
<dbReference type="PANTHER" id="PTHR19370:SF171">
    <property type="entry name" value="NADH-CYTOCHROME B5 REDUCTASE 2"/>
    <property type="match status" value="1"/>
</dbReference>
<dbReference type="EMBL" id="JADGKB010000011">
    <property type="protein sequence ID" value="KAJ3260521.1"/>
    <property type="molecule type" value="Genomic_DNA"/>
</dbReference>
<evidence type="ECO:0000259" key="16">
    <source>
        <dbReference type="PROSITE" id="PS51384"/>
    </source>
</evidence>
<evidence type="ECO:0000256" key="7">
    <source>
        <dbReference type="ARBA" id="ARBA00022989"/>
    </source>
</evidence>
<accession>A0AAD5Y5X5</accession>
<dbReference type="Pfam" id="PF00970">
    <property type="entry name" value="FAD_binding_6"/>
    <property type="match status" value="1"/>
</dbReference>
<name>A0AAD5Y5X5_9FUNG</name>
<dbReference type="PROSITE" id="PS51384">
    <property type="entry name" value="FAD_FR"/>
    <property type="match status" value="1"/>
</dbReference>
<comment type="catalytic activity">
    <reaction evidence="12 14">
        <text>2 Fe(III)-[cytochrome b5] + NADH = 2 Fe(II)-[cytochrome b5] + NAD(+) + H(+)</text>
        <dbReference type="Rhea" id="RHEA:46680"/>
        <dbReference type="Rhea" id="RHEA-COMP:10438"/>
        <dbReference type="Rhea" id="RHEA-COMP:10439"/>
        <dbReference type="ChEBI" id="CHEBI:15378"/>
        <dbReference type="ChEBI" id="CHEBI:29033"/>
        <dbReference type="ChEBI" id="CHEBI:29034"/>
        <dbReference type="ChEBI" id="CHEBI:57540"/>
        <dbReference type="ChEBI" id="CHEBI:57945"/>
        <dbReference type="EC" id="1.6.2.2"/>
    </reaction>
</comment>
<proteinExistence type="inferred from homology"/>
<evidence type="ECO:0000256" key="3">
    <source>
        <dbReference type="ARBA" id="ARBA00006105"/>
    </source>
</evidence>
<dbReference type="Pfam" id="PF00175">
    <property type="entry name" value="NAD_binding_1"/>
    <property type="match status" value="1"/>
</dbReference>
<dbReference type="InterPro" id="IPR001433">
    <property type="entry name" value="OxRdtase_FAD/NAD-bd"/>
</dbReference>
<feature type="binding site" evidence="13">
    <location>
        <position position="126"/>
    </location>
    <ligand>
        <name>FAD</name>
        <dbReference type="ChEBI" id="CHEBI:57692"/>
    </ligand>
</feature>
<keyword evidence="6 13" id="KW-0274">FAD</keyword>
<dbReference type="GO" id="GO:0005741">
    <property type="term" value="C:mitochondrial outer membrane"/>
    <property type="evidence" value="ECO:0007669"/>
    <property type="project" value="UniProtKB-SubCell"/>
</dbReference>
<evidence type="ECO:0000256" key="8">
    <source>
        <dbReference type="ARBA" id="ARBA00023002"/>
    </source>
</evidence>
<dbReference type="Gene3D" id="2.40.30.10">
    <property type="entry name" value="Translation factors"/>
    <property type="match status" value="1"/>
</dbReference>
<dbReference type="PANTHER" id="PTHR19370">
    <property type="entry name" value="NADH-CYTOCHROME B5 REDUCTASE"/>
    <property type="match status" value="1"/>
</dbReference>